<evidence type="ECO:0000313" key="2">
    <source>
        <dbReference type="EMBL" id="ETR70461.1"/>
    </source>
</evidence>
<dbReference type="SUPFAM" id="SSF54862">
    <property type="entry name" value="4Fe-4S ferredoxins"/>
    <property type="match status" value="1"/>
</dbReference>
<organism evidence="2 3">
    <name type="scientific">Candidatus Magnetoglobus multicellularis str. Araruama</name>
    <dbReference type="NCBI Taxonomy" id="890399"/>
    <lineage>
        <taxon>Bacteria</taxon>
        <taxon>Pseudomonadati</taxon>
        <taxon>Thermodesulfobacteriota</taxon>
        <taxon>Desulfobacteria</taxon>
        <taxon>Desulfobacterales</taxon>
        <taxon>Desulfobacteraceae</taxon>
        <taxon>Candidatus Magnetoglobus</taxon>
    </lineage>
</organism>
<name>A0A1V1P6K2_9BACT</name>
<dbReference type="Pfam" id="PF13237">
    <property type="entry name" value="Fer4_10"/>
    <property type="match status" value="1"/>
</dbReference>
<dbReference type="Proteomes" id="UP000189670">
    <property type="component" value="Unassembled WGS sequence"/>
</dbReference>
<dbReference type="InterPro" id="IPR052911">
    <property type="entry name" value="Corrinoid_activation_enz"/>
</dbReference>
<feature type="domain" description="4Fe-4S ferredoxin-type" evidence="1">
    <location>
        <begin position="36"/>
        <end position="65"/>
    </location>
</feature>
<evidence type="ECO:0000259" key="1">
    <source>
        <dbReference type="PROSITE" id="PS51379"/>
    </source>
</evidence>
<dbReference type="InterPro" id="IPR017896">
    <property type="entry name" value="4Fe4S_Fe-S-bd"/>
</dbReference>
<accession>A0A1V1P6K2</accession>
<reference evidence="3" key="1">
    <citation type="submission" date="2012-11" db="EMBL/GenBank/DDBJ databases">
        <authorList>
            <person name="Lucero-Rivera Y.E."/>
            <person name="Tovar-Ramirez D."/>
        </authorList>
    </citation>
    <scope>NUCLEOTIDE SEQUENCE [LARGE SCALE GENOMIC DNA]</scope>
    <source>
        <strain evidence="3">Araruama</strain>
    </source>
</reference>
<protein>
    <submittedName>
        <fullName evidence="2">4Fe-4S ferredoxin iron-sulfur binding domain-containing protein</fullName>
    </submittedName>
</protein>
<comment type="caution">
    <text evidence="2">The sequence shown here is derived from an EMBL/GenBank/DDBJ whole genome shotgun (WGS) entry which is preliminary data.</text>
</comment>
<feature type="domain" description="4Fe-4S ferredoxin-type" evidence="1">
    <location>
        <begin position="6"/>
        <end position="35"/>
    </location>
</feature>
<evidence type="ECO:0000313" key="3">
    <source>
        <dbReference type="Proteomes" id="UP000189670"/>
    </source>
</evidence>
<sequence length="239" mass="26415">MKVNRNIIEIDESKCDGCGQCVLACAEGAIEIIDGKAQVVKDEFCDGLGACLGECPQDALKIIQREADEFNAEAVEAHLEKKERQTSKNDNESLACGCPSAQIQSFGHSEHKNHARCRTHPHSNLANWPIKIKLIPSNAPFLKNANLLVVADCVPLTLPSLNETYLDGNVVMIGCPKFDNRDEYVDKFVEIFNTAQIKHIRILYMEVPCCSGLPIIIEKAMNISEKNIPVKQQVIGIKS</sequence>
<dbReference type="AlphaFoldDB" id="A0A1V1P6K2"/>
<dbReference type="PANTHER" id="PTHR42895:SF1">
    <property type="entry name" value="IRON-SULFUR CLUSTER PROTEIN"/>
    <property type="match status" value="1"/>
</dbReference>
<gene>
    <name evidence="2" type="ORF">OMM_03224</name>
</gene>
<dbReference type="PROSITE" id="PS51379">
    <property type="entry name" value="4FE4S_FER_2"/>
    <property type="match status" value="2"/>
</dbReference>
<dbReference type="PANTHER" id="PTHR42895">
    <property type="entry name" value="IRON-SULFUR CLUSTER-BINDING PROTEIN-RELATED"/>
    <property type="match status" value="1"/>
</dbReference>
<dbReference type="EMBL" id="ATBP01000420">
    <property type="protein sequence ID" value="ETR70461.1"/>
    <property type="molecule type" value="Genomic_DNA"/>
</dbReference>
<proteinExistence type="predicted"/>
<dbReference type="Gene3D" id="3.30.70.20">
    <property type="match status" value="1"/>
</dbReference>